<evidence type="ECO:0000256" key="3">
    <source>
        <dbReference type="SAM" id="SignalP"/>
    </source>
</evidence>
<comment type="similarity">
    <text evidence="1">Belongs to the plant LTP family.</text>
</comment>
<feature type="signal peptide" evidence="3">
    <location>
        <begin position="1"/>
        <end position="24"/>
    </location>
</feature>
<gene>
    <name evidence="6" type="ORF">SVIM_LOCUS394393</name>
</gene>
<dbReference type="Pfam" id="PF14368">
    <property type="entry name" value="LTP_2"/>
    <property type="match status" value="1"/>
</dbReference>
<evidence type="ECO:0000313" key="6">
    <source>
        <dbReference type="EMBL" id="VFU55535.1"/>
    </source>
</evidence>
<dbReference type="Gene3D" id="1.10.110.10">
    <property type="entry name" value="Plant lipid-transfer and hydrophobic proteins"/>
    <property type="match status" value="2"/>
</dbReference>
<keyword evidence="3" id="KW-0732">Signal</keyword>
<feature type="chain" id="PRO_5026667186" description="Bifunctional inhibitor/plant lipid transfer protein/seed storage helical domain-containing protein" evidence="3">
    <location>
        <begin position="25"/>
        <end position="279"/>
    </location>
</feature>
<evidence type="ECO:0000256" key="1">
    <source>
        <dbReference type="ARBA" id="ARBA00009748"/>
    </source>
</evidence>
<dbReference type="SUPFAM" id="SSF47699">
    <property type="entry name" value="Bifunctional inhibitor/lipid-transfer protein/seed storage 2S albumin"/>
    <property type="match status" value="2"/>
</dbReference>
<keyword evidence="2" id="KW-1015">Disulfide bond</keyword>
<feature type="domain" description="Bifunctional inhibitor/plant lipid transfer protein/seed storage helical" evidence="5">
    <location>
        <begin position="18"/>
        <end position="111"/>
    </location>
</feature>
<reference evidence="6" key="1">
    <citation type="submission" date="2019-03" db="EMBL/GenBank/DDBJ databases">
        <authorList>
            <person name="Mank J."/>
            <person name="Almeida P."/>
        </authorList>
    </citation>
    <scope>NUCLEOTIDE SEQUENCE</scope>
    <source>
        <strain evidence="6">78183</strain>
    </source>
</reference>
<sequence length="279" mass="31750">MALFKAESMVRVVGFLLLLVSGQAMVHQIRFDSCKIVSDKLSHCLDFLEGSHCKPSNQCCQSIYDLNAIARVVMGPRFICQCIENVTTVLPTRIRPDRIGDLTVKCKTGNSFAISEYMDCNSTKKFEPENPTIHYDIGYERQHLPWFFSINYTTQDTVLLKAELMARIVGFLILAISAQAMAKFDVDPDQCQVIFDNFPYCMDFLIGSNDWPSRQCCQRVYDFNALAKHGMGPRAICECIEIITVTIPMKLRVDRISDLPVRCNTHLSFPISEYVDCNR</sequence>
<dbReference type="Pfam" id="PF00234">
    <property type="entry name" value="Tryp_alpha_amyl"/>
    <property type="match status" value="1"/>
</dbReference>
<evidence type="ECO:0000259" key="4">
    <source>
        <dbReference type="Pfam" id="PF00234"/>
    </source>
</evidence>
<organism evidence="6">
    <name type="scientific">Salix viminalis</name>
    <name type="common">Common osier</name>
    <name type="synonym">Basket willow</name>
    <dbReference type="NCBI Taxonomy" id="40686"/>
    <lineage>
        <taxon>Eukaryota</taxon>
        <taxon>Viridiplantae</taxon>
        <taxon>Streptophyta</taxon>
        <taxon>Embryophyta</taxon>
        <taxon>Tracheophyta</taxon>
        <taxon>Spermatophyta</taxon>
        <taxon>Magnoliopsida</taxon>
        <taxon>eudicotyledons</taxon>
        <taxon>Gunneridae</taxon>
        <taxon>Pentapetalae</taxon>
        <taxon>rosids</taxon>
        <taxon>fabids</taxon>
        <taxon>Malpighiales</taxon>
        <taxon>Salicaceae</taxon>
        <taxon>Saliceae</taxon>
        <taxon>Salix</taxon>
    </lineage>
</organism>
<dbReference type="AlphaFoldDB" id="A0A6N2N0Z5"/>
<dbReference type="EMBL" id="CAADRP010001885">
    <property type="protein sequence ID" value="VFU55535.1"/>
    <property type="molecule type" value="Genomic_DNA"/>
</dbReference>
<dbReference type="InterPro" id="IPR000528">
    <property type="entry name" value="Plant_nsLTP"/>
</dbReference>
<accession>A0A6N2N0Z5</accession>
<feature type="domain" description="Bifunctional inhibitor/plant lipid transfer protein/seed storage helical" evidence="4">
    <location>
        <begin position="191"/>
        <end position="269"/>
    </location>
</feature>
<dbReference type="InterPro" id="IPR016140">
    <property type="entry name" value="Bifunc_inhib/LTP/seed_store"/>
</dbReference>
<protein>
    <recommendedName>
        <fullName evidence="4 5">Bifunctional inhibitor/plant lipid transfer protein/seed storage helical domain-containing protein</fullName>
    </recommendedName>
</protein>
<dbReference type="GO" id="GO:0006869">
    <property type="term" value="P:lipid transport"/>
    <property type="evidence" value="ECO:0007669"/>
    <property type="project" value="InterPro"/>
</dbReference>
<evidence type="ECO:0000259" key="5">
    <source>
        <dbReference type="Pfam" id="PF14368"/>
    </source>
</evidence>
<name>A0A6N2N0Z5_SALVM</name>
<evidence type="ECO:0000256" key="2">
    <source>
        <dbReference type="ARBA" id="ARBA00023157"/>
    </source>
</evidence>
<dbReference type="PRINTS" id="PR00382">
    <property type="entry name" value="LIPIDTRNSFER"/>
</dbReference>
<dbReference type="GO" id="GO:0008289">
    <property type="term" value="F:lipid binding"/>
    <property type="evidence" value="ECO:0007669"/>
    <property type="project" value="InterPro"/>
</dbReference>
<proteinExistence type="inferred from homology"/>
<dbReference type="PANTHER" id="PTHR33076">
    <property type="entry name" value="NON-SPECIFIC LIPID-TRANSFER PROTEIN 2-RELATED"/>
    <property type="match status" value="1"/>
</dbReference>
<dbReference type="InterPro" id="IPR036312">
    <property type="entry name" value="Bifun_inhib/LTP/seed_sf"/>
</dbReference>